<gene>
    <name evidence="4" type="ORF">V6N11_009856</name>
</gene>
<dbReference type="Proteomes" id="UP001396334">
    <property type="component" value="Unassembled WGS sequence"/>
</dbReference>
<dbReference type="InterPro" id="IPR056516">
    <property type="entry name" value="INTS7_N"/>
</dbReference>
<dbReference type="InterPro" id="IPR016024">
    <property type="entry name" value="ARM-type_fold"/>
</dbReference>
<comment type="caution">
    <text evidence="4">The sequence shown here is derived from an EMBL/GenBank/DDBJ whole genome shotgun (WGS) entry which is preliminary data.</text>
</comment>
<evidence type="ECO:0000313" key="5">
    <source>
        <dbReference type="Proteomes" id="UP001396334"/>
    </source>
</evidence>
<comment type="similarity">
    <text evidence="1">Belongs to the Integrator subunit 7 family.</text>
</comment>
<dbReference type="Pfam" id="PF22966">
    <property type="entry name" value="INTS7_C_plants"/>
    <property type="match status" value="1"/>
</dbReference>
<organism evidence="4 5">
    <name type="scientific">Hibiscus sabdariffa</name>
    <name type="common">roselle</name>
    <dbReference type="NCBI Taxonomy" id="183260"/>
    <lineage>
        <taxon>Eukaryota</taxon>
        <taxon>Viridiplantae</taxon>
        <taxon>Streptophyta</taxon>
        <taxon>Embryophyta</taxon>
        <taxon>Tracheophyta</taxon>
        <taxon>Spermatophyta</taxon>
        <taxon>Magnoliopsida</taxon>
        <taxon>eudicotyledons</taxon>
        <taxon>Gunneridae</taxon>
        <taxon>Pentapetalae</taxon>
        <taxon>rosids</taxon>
        <taxon>malvids</taxon>
        <taxon>Malvales</taxon>
        <taxon>Malvaceae</taxon>
        <taxon>Malvoideae</taxon>
        <taxon>Hibiscus</taxon>
    </lineage>
</organism>
<evidence type="ECO:0000313" key="4">
    <source>
        <dbReference type="EMBL" id="KAK8485445.1"/>
    </source>
</evidence>
<accession>A0ABR1ZXI5</accession>
<evidence type="ECO:0000259" key="3">
    <source>
        <dbReference type="Pfam" id="PF24436"/>
    </source>
</evidence>
<dbReference type="EMBL" id="JBBPBN010000500">
    <property type="protein sequence ID" value="KAK8485445.1"/>
    <property type="molecule type" value="Genomic_DNA"/>
</dbReference>
<evidence type="ECO:0000259" key="2">
    <source>
        <dbReference type="Pfam" id="PF22966"/>
    </source>
</evidence>
<reference evidence="4 5" key="1">
    <citation type="journal article" date="2024" name="G3 (Bethesda)">
        <title>Genome assembly of Hibiscus sabdariffa L. provides insights into metabolisms of medicinal natural products.</title>
        <authorList>
            <person name="Kim T."/>
        </authorList>
    </citation>
    <scope>NUCLEOTIDE SEQUENCE [LARGE SCALE GENOMIC DNA]</scope>
    <source>
        <strain evidence="4">TK-2024</strain>
        <tissue evidence="4">Old leaves</tissue>
    </source>
</reference>
<evidence type="ECO:0000256" key="1">
    <source>
        <dbReference type="ARBA" id="ARBA00008565"/>
    </source>
</evidence>
<dbReference type="Pfam" id="PF24436">
    <property type="entry name" value="INTS7_N"/>
    <property type="match status" value="1"/>
</dbReference>
<feature type="domain" description="Integrator complex subunit 7-like C-terminal" evidence="2">
    <location>
        <begin position="962"/>
        <end position="1138"/>
    </location>
</feature>
<keyword evidence="5" id="KW-1185">Reference proteome</keyword>
<dbReference type="InterPro" id="IPR033060">
    <property type="entry name" value="INTS7"/>
</dbReference>
<dbReference type="Gene3D" id="3.30.70.100">
    <property type="match status" value="1"/>
</dbReference>
<protein>
    <recommendedName>
        <fullName evidence="6">Integrator complex subunit 7</fullName>
    </recommendedName>
</protein>
<proteinExistence type="inferred from homology"/>
<dbReference type="SUPFAM" id="SSF48371">
    <property type="entry name" value="ARM repeat"/>
    <property type="match status" value="1"/>
</dbReference>
<dbReference type="PANTHER" id="PTHR13322">
    <property type="entry name" value="C1ORF73 PROTEIN"/>
    <property type="match status" value="1"/>
</dbReference>
<dbReference type="InterPro" id="IPR055195">
    <property type="entry name" value="INTS7_C_plant"/>
</dbReference>
<name>A0ABR1ZXI5_9ROSI</name>
<dbReference type="PANTHER" id="PTHR13322:SF2">
    <property type="entry name" value="INTEGRATOR COMPLEX SUBUNIT 7"/>
    <property type="match status" value="1"/>
</dbReference>
<evidence type="ECO:0008006" key="6">
    <source>
        <dbReference type="Google" id="ProtNLM"/>
    </source>
</evidence>
<feature type="domain" description="Integrator complex subunit 7 N-terminal" evidence="3">
    <location>
        <begin position="204"/>
        <end position="560"/>
    </location>
</feature>
<sequence length="1143" mass="129453">MTINDEKTNQKAIDVVADIYGVDSIAADVKEQKLTVIGEMDTVAMHCQKTSTRLAKLKFLPWDLLKKTRKTKRNDCLNFNLSSFFIEGAVRVRVGLDVESAAIAYLFFLFTNCSSFAGDSFLQWTKYRLLVPWNGASSSTRLYAPITQSEQLRPFYRLDKDWNFGDKNLKRLRQLSVVRMFLTNIRCDRGKKDRKRKRRTFLNSRVYNHEELLRRVKIVLDTGDVESRAMALVLFGCWADFAKDSAEIRYLILASMVSSNILEVKASLFAASRFCELTDDFASVVLEMLVNMMASPETLAAVRLAGASVFTRMGCSYSVSRRAYKTGVKLVSDSSEENFTIAMLVSLSKLVSKSTSLISEQVDVLLRCVAQENSCQMRVTALRCLHLIFVKEGCCSTVNMDVIKALFSILDEPELPSVMHCGALQILHKILLYTLPGLPSFEKLEFAQLLAILENASKSPIMSKSLAALQILTDMSTKLWARTNSESFAVYSSPLPLQVISLVMAQVRSLVKPSSDPCQARNKIFQEVKNLLNLILQLVGEHPDLGVRLLTLREICAKPSGPSFYQAYTEHPFKQELATLEHACKMLSERDNWHAYKAGIYAASQGAWITATFIFAELIKRVQSDSCYRWLKSFVQFSHSEAKLWLSSFPKQEFFLAGSVSMNELLAFLKDNFGELGQDAAGNDTVPNYRDVLVGAYQNACSSIETLERVVISRKAFCFQRWFFSLRTKFLGAVGKILEVLDTSKQGTFSNIIEVQNSALTNVKCLEKFTHFSFRLNRLAKELDLINSSFIGMESESLKVIATLALSCSILAFSAGFPVFFPNLPARENLRTRDQDDLKQSDLSSMLLQDLLGRLLHIDQEISGDLFLLLERGGCPRKCSHLQSRNRILKSAHEVKDILNMTRHAVSTVIHLRSETNKIENEAIISQVTKNGIELLSDIIRKWLRIPFQMPKQIFNTRPLIGSELLVFSTDTRNQNQITVLSGSHLSLNLCLQLRNASPEFSLRLTKMYCLLHSRVSFPKLLHGERNNEEMELNCQPWKSEDMVEMNDKLFRYVTECKNKTSYGKRLRDNDTNDEQMVNGFVCFEPNAKGQGFSSCVLDVSHFPVGSYRIEWYSCCIDSEGSYWTLLPLNTEPVFTVQQSHVI</sequence>